<proteinExistence type="inferred from homology"/>
<dbReference type="InterPro" id="IPR015797">
    <property type="entry name" value="NUDIX_hydrolase-like_dom_sf"/>
</dbReference>
<dbReference type="InterPro" id="IPR020476">
    <property type="entry name" value="Nudix_hydrolase"/>
</dbReference>
<dbReference type="PROSITE" id="PS51462">
    <property type="entry name" value="NUDIX"/>
    <property type="match status" value="1"/>
</dbReference>
<organism evidence="5 6">
    <name type="scientific">Brockia lithotrophica</name>
    <dbReference type="NCBI Taxonomy" id="933949"/>
    <lineage>
        <taxon>Bacteria</taxon>
        <taxon>Bacillati</taxon>
        <taxon>Bacillota</taxon>
        <taxon>Bacilli</taxon>
        <taxon>Bacillales</taxon>
        <taxon>Bacillales Family X. Incertae Sedis</taxon>
        <taxon>Brockia</taxon>
    </lineage>
</organism>
<dbReference type="Proteomes" id="UP000244016">
    <property type="component" value="Unassembled WGS sequence"/>
</dbReference>
<comment type="caution">
    <text evidence="5">The sequence shown here is derived from an EMBL/GenBank/DDBJ whole genome shotgun (WGS) entry which is preliminary data.</text>
</comment>
<dbReference type="Gene3D" id="3.90.79.10">
    <property type="entry name" value="Nucleoside Triphosphate Pyrophosphohydrolase"/>
    <property type="match status" value="1"/>
</dbReference>
<dbReference type="InterPro" id="IPR000086">
    <property type="entry name" value="NUDIX_hydrolase_dom"/>
</dbReference>
<accession>A0A2T5G722</accession>
<evidence type="ECO:0000256" key="1">
    <source>
        <dbReference type="ARBA" id="ARBA00005582"/>
    </source>
</evidence>
<dbReference type="InterPro" id="IPR020084">
    <property type="entry name" value="NUDIX_hydrolase_CS"/>
</dbReference>
<dbReference type="PANTHER" id="PTHR43736:SF1">
    <property type="entry name" value="DIHYDRONEOPTERIN TRIPHOSPHATE DIPHOSPHATASE"/>
    <property type="match status" value="1"/>
</dbReference>
<dbReference type="AlphaFoldDB" id="A0A2T5G722"/>
<dbReference type="PRINTS" id="PR00502">
    <property type="entry name" value="NUDIXFAMILY"/>
</dbReference>
<evidence type="ECO:0000256" key="2">
    <source>
        <dbReference type="ARBA" id="ARBA00022801"/>
    </source>
</evidence>
<protein>
    <submittedName>
        <fullName evidence="5">NUDIX hydrolase</fullName>
    </submittedName>
</protein>
<dbReference type="EMBL" id="PEBW01000003">
    <property type="protein sequence ID" value="PTQ51983.1"/>
    <property type="molecule type" value="Genomic_DNA"/>
</dbReference>
<name>A0A2T5G722_9BACL</name>
<dbReference type="Pfam" id="PF00293">
    <property type="entry name" value="NUDIX"/>
    <property type="match status" value="1"/>
</dbReference>
<dbReference type="PROSITE" id="PS00893">
    <property type="entry name" value="NUDIX_BOX"/>
    <property type="match status" value="1"/>
</dbReference>
<feature type="domain" description="Nudix hydrolase" evidence="4">
    <location>
        <begin position="1"/>
        <end position="131"/>
    </location>
</feature>
<evidence type="ECO:0000313" key="6">
    <source>
        <dbReference type="Proteomes" id="UP000244016"/>
    </source>
</evidence>
<dbReference type="GO" id="GO:0016787">
    <property type="term" value="F:hydrolase activity"/>
    <property type="evidence" value="ECO:0007669"/>
    <property type="project" value="UniProtKB-KW"/>
</dbReference>
<reference evidence="5 6" key="1">
    <citation type="submission" date="2017-08" db="EMBL/GenBank/DDBJ databases">
        <title>Burning lignite coal seam in the remote Altai Mountains harbors a hydrogen-driven thermophilic microbial community.</title>
        <authorList>
            <person name="Kadnikov V.V."/>
            <person name="Mardanov A.V."/>
            <person name="Ivasenko D."/>
            <person name="Beletsky A.V."/>
            <person name="Karnachuk O.V."/>
            <person name="Ravin N.V."/>
        </authorList>
    </citation>
    <scope>NUCLEOTIDE SEQUENCE [LARGE SCALE GENOMIC DNA]</scope>
    <source>
        <strain evidence="5">AL31</strain>
    </source>
</reference>
<dbReference type="PANTHER" id="PTHR43736">
    <property type="entry name" value="ADP-RIBOSE PYROPHOSPHATASE"/>
    <property type="match status" value="1"/>
</dbReference>
<comment type="similarity">
    <text evidence="1 3">Belongs to the Nudix hydrolase family.</text>
</comment>
<evidence type="ECO:0000259" key="4">
    <source>
        <dbReference type="PROSITE" id="PS51462"/>
    </source>
</evidence>
<evidence type="ECO:0000313" key="5">
    <source>
        <dbReference type="EMBL" id="PTQ51983.1"/>
    </source>
</evidence>
<dbReference type="CDD" id="cd03673">
    <property type="entry name" value="NUDIX_Ap6A_hydrolase"/>
    <property type="match status" value="1"/>
</dbReference>
<gene>
    <name evidence="5" type="ORF">BLITH_0950</name>
</gene>
<keyword evidence="2 3" id="KW-0378">Hydrolase</keyword>
<evidence type="ECO:0000256" key="3">
    <source>
        <dbReference type="RuleBase" id="RU003476"/>
    </source>
</evidence>
<sequence length="149" mass="16577">MEVSAGGIVYRRGARGPEILVIEDRFGRIAYPKGHLEAGETPEQAALREVEEETGIRGTIEGYLGRVSYRYVLPGGSPQEKVVDVYLIRALEGELSPQYEEIVDAYWVSPAHALELQETRGYVNNAEVFREAVRRLARESRGVSRGGRG</sequence>
<dbReference type="SUPFAM" id="SSF55811">
    <property type="entry name" value="Nudix"/>
    <property type="match status" value="1"/>
</dbReference>